<feature type="domain" description="DUF4283" evidence="1">
    <location>
        <begin position="11"/>
        <end position="86"/>
    </location>
</feature>
<dbReference type="Pfam" id="PF14111">
    <property type="entry name" value="DUF4283"/>
    <property type="match status" value="1"/>
</dbReference>
<dbReference type="OrthoDB" id="1029220at2759"/>
<evidence type="ECO:0000313" key="2">
    <source>
        <dbReference type="EMBL" id="TXG53062.1"/>
    </source>
</evidence>
<dbReference type="PANTHER" id="PTHR31286:SF167">
    <property type="entry name" value="OS09G0268800 PROTEIN"/>
    <property type="match status" value="1"/>
</dbReference>
<organism evidence="2 3">
    <name type="scientific">Acer yangbiense</name>
    <dbReference type="NCBI Taxonomy" id="1000413"/>
    <lineage>
        <taxon>Eukaryota</taxon>
        <taxon>Viridiplantae</taxon>
        <taxon>Streptophyta</taxon>
        <taxon>Embryophyta</taxon>
        <taxon>Tracheophyta</taxon>
        <taxon>Spermatophyta</taxon>
        <taxon>Magnoliopsida</taxon>
        <taxon>eudicotyledons</taxon>
        <taxon>Gunneridae</taxon>
        <taxon>Pentapetalae</taxon>
        <taxon>rosids</taxon>
        <taxon>malvids</taxon>
        <taxon>Sapindales</taxon>
        <taxon>Sapindaceae</taxon>
        <taxon>Hippocastanoideae</taxon>
        <taxon>Acereae</taxon>
        <taxon>Acer</taxon>
    </lineage>
</organism>
<dbReference type="EMBL" id="VAHF01000010">
    <property type="protein sequence ID" value="TXG53062.1"/>
    <property type="molecule type" value="Genomic_DNA"/>
</dbReference>
<dbReference type="InterPro" id="IPR040256">
    <property type="entry name" value="At4g02000-like"/>
</dbReference>
<comment type="caution">
    <text evidence="2">The sequence shown here is derived from an EMBL/GenBank/DDBJ whole genome shotgun (WGS) entry which is preliminary data.</text>
</comment>
<evidence type="ECO:0000313" key="3">
    <source>
        <dbReference type="Proteomes" id="UP000323000"/>
    </source>
</evidence>
<evidence type="ECO:0000259" key="1">
    <source>
        <dbReference type="Pfam" id="PF14111"/>
    </source>
</evidence>
<accession>A0A5C7H954</accession>
<dbReference type="InterPro" id="IPR025558">
    <property type="entry name" value="DUF4283"/>
</dbReference>
<sequence>MSEEVKLDEVEDVDQCLVGKVQSGKKMNRDAFKGLIEQIWYLFGHVEVELVGDNIFMFYFINREDRNRVWNRGPWRFGNSLIVLEKPVGSDNIHHLGFNKANFWIHIHDIPILCMNRRTSKWLAEQIGEVVEIPPELKLGKYDEITMVSLKYERLPEFWFAYGRIGHGIKECLDEEARKASIEGNGSVSLKSGSMASQKEVPISSVAATQDTVVKGINQVTLVQRKGSRPLHDYGPSKAIEMSTDE</sequence>
<protein>
    <recommendedName>
        <fullName evidence="1">DUF4283 domain-containing protein</fullName>
    </recommendedName>
</protein>
<reference evidence="3" key="1">
    <citation type="journal article" date="2019" name="Gigascience">
        <title>De novo genome assembly of the endangered Acer yangbiense, a plant species with extremely small populations endemic to Yunnan Province, China.</title>
        <authorList>
            <person name="Yang J."/>
            <person name="Wariss H.M."/>
            <person name="Tao L."/>
            <person name="Zhang R."/>
            <person name="Yun Q."/>
            <person name="Hollingsworth P."/>
            <person name="Dao Z."/>
            <person name="Luo G."/>
            <person name="Guo H."/>
            <person name="Ma Y."/>
            <person name="Sun W."/>
        </authorList>
    </citation>
    <scope>NUCLEOTIDE SEQUENCE [LARGE SCALE GENOMIC DNA]</scope>
    <source>
        <strain evidence="3">cv. Malutang</strain>
    </source>
</reference>
<dbReference type="Proteomes" id="UP000323000">
    <property type="component" value="Chromosome 10"/>
</dbReference>
<keyword evidence="3" id="KW-1185">Reference proteome</keyword>
<gene>
    <name evidence="2" type="ORF">EZV62_022231</name>
</gene>
<dbReference type="AlphaFoldDB" id="A0A5C7H954"/>
<proteinExistence type="predicted"/>
<dbReference type="PANTHER" id="PTHR31286">
    <property type="entry name" value="GLYCINE-RICH CELL WALL STRUCTURAL PROTEIN 1.8-LIKE"/>
    <property type="match status" value="1"/>
</dbReference>
<name>A0A5C7H954_9ROSI</name>